<feature type="binding site" evidence="2">
    <location>
        <position position="337"/>
    </location>
    <ligand>
        <name>FAD</name>
        <dbReference type="ChEBI" id="CHEBI:57692"/>
    </ligand>
</feature>
<dbReference type="GO" id="GO:0004497">
    <property type="term" value="F:monooxygenase activity"/>
    <property type="evidence" value="ECO:0007669"/>
    <property type="project" value="InterPro"/>
</dbReference>
<dbReference type="InterPro" id="IPR050816">
    <property type="entry name" value="Flavin-dep_Halogenase_NPB"/>
</dbReference>
<accession>A0A4Q8LL16</accession>
<dbReference type="EMBL" id="SHMF01000004">
    <property type="protein sequence ID" value="TAA33701.1"/>
    <property type="molecule type" value="Genomic_DNA"/>
</dbReference>
<evidence type="ECO:0000256" key="1">
    <source>
        <dbReference type="PIRSR" id="PIRSR011396-1"/>
    </source>
</evidence>
<keyword evidence="3" id="KW-1133">Transmembrane helix</keyword>
<dbReference type="Proteomes" id="UP000292087">
    <property type="component" value="Unassembled WGS sequence"/>
</dbReference>
<dbReference type="SUPFAM" id="SSF51905">
    <property type="entry name" value="FAD/NAD(P)-binding domain"/>
    <property type="match status" value="1"/>
</dbReference>
<dbReference type="PANTHER" id="PTHR43747">
    <property type="entry name" value="FAD-BINDING PROTEIN"/>
    <property type="match status" value="1"/>
</dbReference>
<feature type="binding site" evidence="2">
    <location>
        <begin position="14"/>
        <end position="17"/>
    </location>
    <ligand>
        <name>FAD</name>
        <dbReference type="ChEBI" id="CHEBI:57692"/>
    </ligand>
</feature>
<dbReference type="Gene3D" id="3.50.50.60">
    <property type="entry name" value="FAD/NAD(P)-binding domain"/>
    <property type="match status" value="1"/>
</dbReference>
<organism evidence="5 7">
    <name type="scientific">Pseudoxanthomonas winnipegensis</name>
    <dbReference type="NCBI Taxonomy" id="2480810"/>
    <lineage>
        <taxon>Bacteria</taxon>
        <taxon>Pseudomonadati</taxon>
        <taxon>Pseudomonadota</taxon>
        <taxon>Gammaproteobacteria</taxon>
        <taxon>Lysobacterales</taxon>
        <taxon>Lysobacteraceae</taxon>
        <taxon>Pseudoxanthomonas</taxon>
    </lineage>
</organism>
<evidence type="ECO:0000256" key="2">
    <source>
        <dbReference type="PIRSR" id="PIRSR011396-2"/>
    </source>
</evidence>
<keyword evidence="2" id="KW-0285">Flavoprotein</keyword>
<evidence type="ECO:0000313" key="5">
    <source>
        <dbReference type="EMBL" id="TAA33701.1"/>
    </source>
</evidence>
<reference evidence="6 7" key="1">
    <citation type="submission" date="2019-02" db="EMBL/GenBank/DDBJ databases">
        <title>WGS of Pseudoxanthomonas species novum from clinical isolates.</title>
        <authorList>
            <person name="Bernier A.-M."/>
            <person name="Bernard K."/>
            <person name="Vachon A."/>
        </authorList>
    </citation>
    <scope>NUCLEOTIDE SEQUENCE [LARGE SCALE GENOMIC DNA]</scope>
    <source>
        <strain evidence="5 7">NML140781</strain>
        <strain evidence="4 6">NML171202</strain>
    </source>
</reference>
<dbReference type="EMBL" id="SHMB01000002">
    <property type="protein sequence ID" value="TAA31225.1"/>
    <property type="molecule type" value="Genomic_DNA"/>
</dbReference>
<keyword evidence="3" id="KW-0472">Membrane</keyword>
<gene>
    <name evidence="5" type="ORF">EA656_14760</name>
    <name evidence="4" type="ORF">EA661_06515</name>
</gene>
<feature type="binding site" evidence="2">
    <location>
        <position position="346"/>
    </location>
    <ligand>
        <name>L-tryptophan</name>
        <dbReference type="ChEBI" id="CHEBI:57912"/>
    </ligand>
</feature>
<keyword evidence="2" id="KW-0547">Nucleotide-binding</keyword>
<dbReference type="PANTHER" id="PTHR43747:SF4">
    <property type="entry name" value="FLAVIN-DEPENDENT TRYPTOPHAN HALOGENASE"/>
    <property type="match status" value="1"/>
</dbReference>
<feature type="active site" evidence="1">
    <location>
        <position position="80"/>
    </location>
</feature>
<evidence type="ECO:0000313" key="7">
    <source>
        <dbReference type="Proteomes" id="UP000292087"/>
    </source>
</evidence>
<evidence type="ECO:0000313" key="6">
    <source>
        <dbReference type="Proteomes" id="UP000291286"/>
    </source>
</evidence>
<comment type="caution">
    <text evidence="5">The sequence shown here is derived from an EMBL/GenBank/DDBJ whole genome shotgun (WGS) entry which is preliminary data.</text>
</comment>
<dbReference type="AlphaFoldDB" id="A0A4Q8LS08"/>
<feature type="binding site" evidence="2">
    <location>
        <position position="80"/>
    </location>
    <ligand>
        <name>7-chloro-L-tryptophan</name>
        <dbReference type="ChEBI" id="CHEBI:58713"/>
    </ligand>
</feature>
<feature type="transmembrane region" description="Helical" evidence="3">
    <location>
        <begin position="6"/>
        <end position="29"/>
    </location>
</feature>
<dbReference type="InterPro" id="IPR033856">
    <property type="entry name" value="Trp_halogen"/>
</dbReference>
<dbReference type="InterPro" id="IPR006905">
    <property type="entry name" value="Flavin_halogenase"/>
</dbReference>
<evidence type="ECO:0000313" key="4">
    <source>
        <dbReference type="EMBL" id="TAA31225.1"/>
    </source>
</evidence>
<dbReference type="GO" id="GO:0000166">
    <property type="term" value="F:nucleotide binding"/>
    <property type="evidence" value="ECO:0007669"/>
    <property type="project" value="UniProtKB-KW"/>
</dbReference>
<dbReference type="PIRSF" id="PIRSF011396">
    <property type="entry name" value="Trp_halogenase"/>
    <property type="match status" value="1"/>
</dbReference>
<keyword evidence="2" id="KW-0274">FAD</keyword>
<protein>
    <submittedName>
        <fullName evidence="5">Tryptophan 7-halogenase</fullName>
    </submittedName>
</protein>
<dbReference type="Proteomes" id="UP000291286">
    <property type="component" value="Unassembled WGS sequence"/>
</dbReference>
<sequence length="505" mass="56163">MGDNRIGSVVVVGGGSAGWMAAAALATYLGRQARVRLVESEQIGIVGVGEASVPHMRTFNAQVLGLDEREFAHRTQATAKLGIAFEDWGRIGERYVHGFGTIGQSRGPLPFHQFWLKQFLGGRAEPIGAYSLQTVMAPLERFVPGVANAPAGSPLADIAYAYHFDAGLYAQYLRQVSEARGVERIEGRIVQVHQHPETGHVTSLTLDGGQQVEGELFVDCSGFVGLLIEQTLQAGYIDWSQWLRCDRALAVPCARSGPIAPYTRATARGAGWQWRIPLQHRTGNGYVYSSAYVDDDQAAATLLGHLDGAPQGQPRQLRFTTGMRRRFWQGNVVALGLAAGFLEPLESTSLYLAQSGISRLLALFPTRDFDPLLAQRYNRESAFEYERVRDFLILHYHATTREDTPFWRDCRTMQVPESLREAMELFAADGRYFRNGEDFFALPSWVQVMLGQGIVPRGYHPIVDDMPQEALARYVEGTRERLAEAVAAMPTHQQFLDRYWKAEAP</sequence>
<evidence type="ECO:0000256" key="3">
    <source>
        <dbReference type="SAM" id="Phobius"/>
    </source>
</evidence>
<dbReference type="InterPro" id="IPR036188">
    <property type="entry name" value="FAD/NAD-bd_sf"/>
</dbReference>
<dbReference type="Pfam" id="PF04820">
    <property type="entry name" value="Trp_halogenase"/>
    <property type="match status" value="1"/>
</dbReference>
<dbReference type="RefSeq" id="WP_130516921.1">
    <property type="nucleotide sequence ID" value="NZ_SHLZ01000005.1"/>
</dbReference>
<keyword evidence="3" id="KW-0812">Transmembrane</keyword>
<accession>A0A4Q8LS08</accession>
<name>A0A4Q8LS08_9GAMM</name>
<proteinExistence type="predicted"/>